<evidence type="ECO:0000313" key="2">
    <source>
        <dbReference type="Proteomes" id="UP000055035"/>
    </source>
</evidence>
<reference evidence="1 2" key="1">
    <citation type="submission" date="2015-11" db="EMBL/GenBank/DDBJ databases">
        <title>Genomic analysis of 38 Legionella species identifies large and diverse effector repertoires.</title>
        <authorList>
            <person name="Burstein D."/>
            <person name="Amaro F."/>
            <person name="Zusman T."/>
            <person name="Lifshitz Z."/>
            <person name="Cohen O."/>
            <person name="Gilbert J.A."/>
            <person name="Pupko T."/>
            <person name="Shuman H.A."/>
            <person name="Segal G."/>
        </authorList>
    </citation>
    <scope>NUCLEOTIDE SEQUENCE [LARGE SCALE GENOMIC DNA]</scope>
    <source>
        <strain evidence="1 2">BL-540</strain>
    </source>
</reference>
<keyword evidence="2" id="KW-1185">Reference proteome</keyword>
<proteinExistence type="predicted"/>
<dbReference type="Proteomes" id="UP000055035">
    <property type="component" value="Unassembled WGS sequence"/>
</dbReference>
<organism evidence="1 2">
    <name type="scientific">Legionella jordanis</name>
    <dbReference type="NCBI Taxonomy" id="456"/>
    <lineage>
        <taxon>Bacteria</taxon>
        <taxon>Pseudomonadati</taxon>
        <taxon>Pseudomonadota</taxon>
        <taxon>Gammaproteobacteria</taxon>
        <taxon>Legionellales</taxon>
        <taxon>Legionellaceae</taxon>
        <taxon>Legionella</taxon>
    </lineage>
</organism>
<name>A0A0W0V981_9GAMM</name>
<dbReference type="PATRIC" id="fig|456.5.peg.1021"/>
<protein>
    <submittedName>
        <fullName evidence="1">Uncharacterized protein</fullName>
    </submittedName>
</protein>
<sequence>MISCLVQGKGNSLYQIDLIVFTHQNASSVSDNLQGGLPSSLHAMPLRKEGKGAYRLLPVSNSKLRAEYWALNRSPKYHVLLHYSWLQPANNQQAVLIPKQNRDGWQVEGTIRVRRSNYYLLDSNLFFSTADGKGAFLLAQKQRLKGGDVYYLDHPQAGILIKVHQIA</sequence>
<dbReference type="EMBL" id="LNYJ01000011">
    <property type="protein sequence ID" value="KTD16656.1"/>
    <property type="molecule type" value="Genomic_DNA"/>
</dbReference>
<evidence type="ECO:0000313" key="1">
    <source>
        <dbReference type="EMBL" id="KTD16656.1"/>
    </source>
</evidence>
<comment type="caution">
    <text evidence="1">The sequence shown here is derived from an EMBL/GenBank/DDBJ whole genome shotgun (WGS) entry which is preliminary data.</text>
</comment>
<dbReference type="AlphaFoldDB" id="A0A0W0V981"/>
<accession>A0A0W0V981</accession>
<dbReference type="Pfam" id="PF10972">
    <property type="entry name" value="CsiV"/>
    <property type="match status" value="1"/>
</dbReference>
<dbReference type="STRING" id="456.Ljor_0962"/>
<gene>
    <name evidence="1" type="ORF">Ljor_0962</name>
</gene>
<dbReference type="InterPro" id="IPR021241">
    <property type="entry name" value="CsiV"/>
</dbReference>